<evidence type="ECO:0000313" key="1">
    <source>
        <dbReference type="EMBL" id="UOE78399.1"/>
    </source>
</evidence>
<dbReference type="EMBL" id="CP063416">
    <property type="protein sequence ID" value="UOE78399.1"/>
    <property type="molecule type" value="Genomic_DNA"/>
</dbReference>
<name>A0AB38R637_PARTM</name>
<dbReference type="Proteomes" id="UP001058458">
    <property type="component" value="Plasmid unnamed2"/>
</dbReference>
<evidence type="ECO:0000313" key="2">
    <source>
        <dbReference type="Proteomes" id="UP001058458"/>
    </source>
</evidence>
<accession>A0AB38R637</accession>
<sequence length="90" mass="10218">MTNKKYITKRARILRSVVKGLSLPQSVKIVKTYLKDMDVLSAFKKIGFDVDVQAQWVDCDCCGGHYRGAVVLTKNGRRSVLQYDDRVILP</sequence>
<keyword evidence="1" id="KW-0614">Plasmid</keyword>
<dbReference type="AlphaFoldDB" id="A0AB38R637"/>
<dbReference type="RefSeq" id="WP_248295989.1">
    <property type="nucleotide sequence ID" value="NZ_CP063416.1"/>
</dbReference>
<reference evidence="1" key="1">
    <citation type="submission" date="2020-10" db="EMBL/GenBank/DDBJ databases">
        <authorList>
            <person name="Delgado J.A."/>
            <person name="Gonzalez J.M."/>
        </authorList>
    </citation>
    <scope>NUCLEOTIDE SEQUENCE</scope>
    <source>
        <strain evidence="1">23.6</strain>
        <plasmid evidence="1">unnamed2</plasmid>
    </source>
</reference>
<geneLocation type="plasmid" evidence="1 2">
    <name>unnamed2</name>
</geneLocation>
<organism evidence="1 2">
    <name type="scientific">Parageobacillus thermoglucosidasius</name>
    <name type="common">Geobacillus thermoglucosidasius</name>
    <dbReference type="NCBI Taxonomy" id="1426"/>
    <lineage>
        <taxon>Bacteria</taxon>
        <taxon>Bacillati</taxon>
        <taxon>Bacillota</taxon>
        <taxon>Bacilli</taxon>
        <taxon>Bacillales</taxon>
        <taxon>Anoxybacillaceae</taxon>
        <taxon>Parageobacillus</taxon>
    </lineage>
</organism>
<gene>
    <name evidence="1" type="ORF">IMI45_20085</name>
</gene>
<proteinExistence type="predicted"/>
<protein>
    <submittedName>
        <fullName evidence="1">Uncharacterized protein</fullName>
    </submittedName>
</protein>